<accession>A0A099NQD7</accession>
<feature type="non-terminal residue" evidence="2">
    <location>
        <position position="67"/>
    </location>
</feature>
<dbReference type="HOGENOM" id="CLU_2819483_0_0_1"/>
<dbReference type="EMBL" id="JQFK01001124">
    <property type="protein sequence ID" value="KGK34948.1"/>
    <property type="molecule type" value="Genomic_DNA"/>
</dbReference>
<evidence type="ECO:0000313" key="2">
    <source>
        <dbReference type="EMBL" id="KGK34948.1"/>
    </source>
</evidence>
<gene>
    <name evidence="2" type="ORF">JL09_g5903</name>
</gene>
<comment type="caution">
    <text evidence="2">The sequence shown here is derived from an EMBL/GenBank/DDBJ whole genome shotgun (WGS) entry which is preliminary data.</text>
</comment>
<dbReference type="AlphaFoldDB" id="A0A099NQD7"/>
<proteinExistence type="predicted"/>
<organism evidence="2 3">
    <name type="scientific">Pichia kudriavzevii</name>
    <name type="common">Yeast</name>
    <name type="synonym">Issatchenkia orientalis</name>
    <dbReference type="NCBI Taxonomy" id="4909"/>
    <lineage>
        <taxon>Eukaryota</taxon>
        <taxon>Fungi</taxon>
        <taxon>Dikarya</taxon>
        <taxon>Ascomycota</taxon>
        <taxon>Saccharomycotina</taxon>
        <taxon>Pichiomycetes</taxon>
        <taxon>Pichiales</taxon>
        <taxon>Pichiaceae</taxon>
        <taxon>Pichia</taxon>
    </lineage>
</organism>
<dbReference type="Proteomes" id="UP000029867">
    <property type="component" value="Unassembled WGS sequence"/>
</dbReference>
<reference evidence="3" key="1">
    <citation type="journal article" date="2014" name="Microb. Cell Fact.">
        <title>Exploiting Issatchenkia orientalis SD108 for succinic acid production.</title>
        <authorList>
            <person name="Xiao H."/>
            <person name="Shao Z."/>
            <person name="Jiang Y."/>
            <person name="Dole S."/>
            <person name="Zhao H."/>
        </authorList>
    </citation>
    <scope>NUCLEOTIDE SEQUENCE [LARGE SCALE GENOMIC DNA]</scope>
    <source>
        <strain evidence="3">SD108</strain>
    </source>
</reference>
<protein>
    <submittedName>
        <fullName evidence="2">Uncharacterized protein</fullName>
    </submittedName>
</protein>
<feature type="region of interest" description="Disordered" evidence="1">
    <location>
        <begin position="1"/>
        <end position="67"/>
    </location>
</feature>
<feature type="compositionally biased region" description="Basic and acidic residues" evidence="1">
    <location>
        <begin position="49"/>
        <end position="58"/>
    </location>
</feature>
<dbReference type="VEuPathDB" id="FungiDB:C5L36_0B03550"/>
<sequence length="67" mass="7040">MTIDIDTVQRSMAVSETDPNPDIGSATQDLKIQKGPVVSERNVSGPEMLAEHESDVRGGAKASGEGE</sequence>
<evidence type="ECO:0000313" key="3">
    <source>
        <dbReference type="Proteomes" id="UP000029867"/>
    </source>
</evidence>
<name>A0A099NQD7_PICKU</name>
<evidence type="ECO:0000256" key="1">
    <source>
        <dbReference type="SAM" id="MobiDB-lite"/>
    </source>
</evidence>
<feature type="compositionally biased region" description="Polar residues" evidence="1">
    <location>
        <begin position="8"/>
        <end position="18"/>
    </location>
</feature>